<proteinExistence type="inferred from homology"/>
<dbReference type="PANTHER" id="PTHR23503:SF8">
    <property type="entry name" value="FACILITATED GLUCOSE TRANSPORTER PROTEIN 1"/>
    <property type="match status" value="1"/>
</dbReference>
<dbReference type="GO" id="GO:0016020">
    <property type="term" value="C:membrane"/>
    <property type="evidence" value="ECO:0007669"/>
    <property type="project" value="UniProtKB-SubCell"/>
</dbReference>
<dbReference type="InterPro" id="IPR005828">
    <property type="entry name" value="MFS_sugar_transport-like"/>
</dbReference>
<dbReference type="InterPro" id="IPR005829">
    <property type="entry name" value="Sugar_transporter_CS"/>
</dbReference>
<feature type="transmembrane region" description="Helical" evidence="9">
    <location>
        <begin position="67"/>
        <end position="87"/>
    </location>
</feature>
<feature type="transmembrane region" description="Helical" evidence="9">
    <location>
        <begin position="99"/>
        <end position="119"/>
    </location>
</feature>
<dbReference type="STRING" id="1448321.A0A317WND6"/>
<evidence type="ECO:0000256" key="6">
    <source>
        <dbReference type="ARBA" id="ARBA00023136"/>
    </source>
</evidence>
<dbReference type="InterPro" id="IPR003663">
    <property type="entry name" value="Sugar/inositol_transpt"/>
</dbReference>
<dbReference type="PROSITE" id="PS00217">
    <property type="entry name" value="SUGAR_TRANSPORT_2"/>
    <property type="match status" value="1"/>
</dbReference>
<dbReference type="Gene3D" id="1.20.1250.20">
    <property type="entry name" value="MFS general substrate transporter like domains"/>
    <property type="match status" value="1"/>
</dbReference>
<dbReference type="Pfam" id="PF00083">
    <property type="entry name" value="Sugar_tr"/>
    <property type="match status" value="1"/>
</dbReference>
<evidence type="ECO:0000313" key="11">
    <source>
        <dbReference type="EMBL" id="PWY87515.1"/>
    </source>
</evidence>
<feature type="transmembrane region" description="Helical" evidence="9">
    <location>
        <begin position="158"/>
        <end position="180"/>
    </location>
</feature>
<keyword evidence="5 9" id="KW-1133">Transmembrane helix</keyword>
<feature type="transmembrane region" description="Helical" evidence="9">
    <location>
        <begin position="319"/>
        <end position="342"/>
    </location>
</feature>
<feature type="transmembrane region" description="Helical" evidence="9">
    <location>
        <begin position="354"/>
        <end position="375"/>
    </location>
</feature>
<dbReference type="GeneID" id="37064943"/>
<evidence type="ECO:0000256" key="8">
    <source>
        <dbReference type="SAM" id="MobiDB-lite"/>
    </source>
</evidence>
<keyword evidence="6 9" id="KW-0472">Membrane</keyword>
<feature type="transmembrane region" description="Helical" evidence="9">
    <location>
        <begin position="448"/>
        <end position="465"/>
    </location>
</feature>
<keyword evidence="4 9" id="KW-0812">Transmembrane</keyword>
<dbReference type="InterPro" id="IPR045263">
    <property type="entry name" value="GLUT"/>
</dbReference>
<protein>
    <submittedName>
        <fullName evidence="11">General substrate transporter</fullName>
    </submittedName>
</protein>
<evidence type="ECO:0000256" key="3">
    <source>
        <dbReference type="ARBA" id="ARBA00022448"/>
    </source>
</evidence>
<dbReference type="RefSeq" id="XP_025401398.1">
    <property type="nucleotide sequence ID" value="XM_025542706.1"/>
</dbReference>
<evidence type="ECO:0000259" key="10">
    <source>
        <dbReference type="PROSITE" id="PS50850"/>
    </source>
</evidence>
<gene>
    <name evidence="11" type="ORF">BO70DRAFT_360125</name>
</gene>
<dbReference type="OrthoDB" id="4540492at2759"/>
<feature type="transmembrane region" description="Helical" evidence="9">
    <location>
        <begin position="289"/>
        <end position="313"/>
    </location>
</feature>
<dbReference type="PROSITE" id="PS50850">
    <property type="entry name" value="MFS"/>
    <property type="match status" value="1"/>
</dbReference>
<dbReference type="Proteomes" id="UP000247233">
    <property type="component" value="Unassembled WGS sequence"/>
</dbReference>
<feature type="transmembrane region" description="Helical" evidence="9">
    <location>
        <begin position="186"/>
        <end position="207"/>
    </location>
</feature>
<comment type="subcellular location">
    <subcellularLocation>
        <location evidence="1">Membrane</location>
        <topology evidence="1">Multi-pass membrane protein</topology>
    </subcellularLocation>
</comment>
<sequence length="489" mass="51776">MASTEPTRSRVTPYLVYLVFITTLGPLQFGYHLAELNAPQAVITCNRKSIHASPTATSLPQCIPMNASQFGLVSSIYTLGGLLGALLAGPIATKHGRLFALRATTIFFILGPIAETLASDIPLLILGRLLSGIGAGASIVVGPIYISEIAPPSAKGFFGAFTQVMTNVGILFTQSLGYFLSDGSTWRIILAVAGFLGILQLLGLALVPESPTWLAEHQKAPLARKVLQRIRGKTADIDAEIDSWPSSSPPTPITGEEQSLLTPPSGNIPPKQPPVTILHAITSPTYRPAIIAVVSVMIAQQFTGINSIIMYSVSLLQTILPTTAALLTVAISVLNLLITLACSPLPDKIGRRTCLLLSISGMGINSALLALGIFFNLKVLSAIAVLLFVACFAVGLGPVPFILASELVGPEAVGATQSWALAANWIATFVVAQFFPMLNDALGGRGKIYWVFACMAGLMGGFIFWKVPETKGKGSADEVWGREGRRRTD</sequence>
<dbReference type="NCBIfam" id="TIGR00879">
    <property type="entry name" value="SP"/>
    <property type="match status" value="1"/>
</dbReference>
<feature type="region of interest" description="Disordered" evidence="8">
    <location>
        <begin position="241"/>
        <end position="267"/>
    </location>
</feature>
<feature type="compositionally biased region" description="Polar residues" evidence="8">
    <location>
        <begin position="256"/>
        <end position="265"/>
    </location>
</feature>
<dbReference type="VEuPathDB" id="FungiDB:BO70DRAFT_360125"/>
<evidence type="ECO:0000256" key="4">
    <source>
        <dbReference type="ARBA" id="ARBA00022692"/>
    </source>
</evidence>
<dbReference type="PRINTS" id="PR00171">
    <property type="entry name" value="SUGRTRNSPORT"/>
</dbReference>
<keyword evidence="12" id="KW-1185">Reference proteome</keyword>
<comment type="similarity">
    <text evidence="2 7">Belongs to the major facilitator superfamily. Sugar transporter (TC 2.A.1.1) family.</text>
</comment>
<evidence type="ECO:0000256" key="9">
    <source>
        <dbReference type="SAM" id="Phobius"/>
    </source>
</evidence>
<evidence type="ECO:0000256" key="5">
    <source>
        <dbReference type="ARBA" id="ARBA00022989"/>
    </source>
</evidence>
<evidence type="ECO:0000256" key="7">
    <source>
        <dbReference type="RuleBase" id="RU003346"/>
    </source>
</evidence>
<name>A0A317WND6_9EURO</name>
<comment type="caution">
    <text evidence="11">The sequence shown here is derived from an EMBL/GenBank/DDBJ whole genome shotgun (WGS) entry which is preliminary data.</text>
</comment>
<evidence type="ECO:0000256" key="1">
    <source>
        <dbReference type="ARBA" id="ARBA00004141"/>
    </source>
</evidence>
<dbReference type="InterPro" id="IPR020846">
    <property type="entry name" value="MFS_dom"/>
</dbReference>
<dbReference type="AlphaFoldDB" id="A0A317WND6"/>
<dbReference type="GO" id="GO:0015149">
    <property type="term" value="F:hexose transmembrane transporter activity"/>
    <property type="evidence" value="ECO:0007669"/>
    <property type="project" value="TreeGrafter"/>
</dbReference>
<reference evidence="11 12" key="1">
    <citation type="submission" date="2016-12" db="EMBL/GenBank/DDBJ databases">
        <title>The genomes of Aspergillus section Nigri reveals drivers in fungal speciation.</title>
        <authorList>
            <consortium name="DOE Joint Genome Institute"/>
            <person name="Vesth T.C."/>
            <person name="Nybo J."/>
            <person name="Theobald S."/>
            <person name="Brandl J."/>
            <person name="Frisvad J.C."/>
            <person name="Nielsen K.F."/>
            <person name="Lyhne E.K."/>
            <person name="Kogle M.E."/>
            <person name="Kuo A."/>
            <person name="Riley R."/>
            <person name="Clum A."/>
            <person name="Nolan M."/>
            <person name="Lipzen A."/>
            <person name="Salamov A."/>
            <person name="Henrissat B."/>
            <person name="Wiebenga A."/>
            <person name="De Vries R.P."/>
            <person name="Grigoriev I.V."/>
            <person name="Mortensen U.H."/>
            <person name="Andersen M.R."/>
            <person name="Baker S.E."/>
        </authorList>
    </citation>
    <scope>NUCLEOTIDE SEQUENCE [LARGE SCALE GENOMIC DNA]</scope>
    <source>
        <strain evidence="11 12">CBS 117.55</strain>
    </source>
</reference>
<feature type="transmembrane region" description="Helical" evidence="9">
    <location>
        <begin position="125"/>
        <end position="146"/>
    </location>
</feature>
<organism evidence="11 12">
    <name type="scientific">Aspergillus heteromorphus CBS 117.55</name>
    <dbReference type="NCBI Taxonomy" id="1448321"/>
    <lineage>
        <taxon>Eukaryota</taxon>
        <taxon>Fungi</taxon>
        <taxon>Dikarya</taxon>
        <taxon>Ascomycota</taxon>
        <taxon>Pezizomycotina</taxon>
        <taxon>Eurotiomycetes</taxon>
        <taxon>Eurotiomycetidae</taxon>
        <taxon>Eurotiales</taxon>
        <taxon>Aspergillaceae</taxon>
        <taxon>Aspergillus</taxon>
        <taxon>Aspergillus subgen. Circumdati</taxon>
    </lineage>
</organism>
<feature type="domain" description="Major facilitator superfamily (MFS) profile" evidence="10">
    <location>
        <begin position="18"/>
        <end position="471"/>
    </location>
</feature>
<keyword evidence="3 7" id="KW-0813">Transport</keyword>
<dbReference type="EMBL" id="MSFL01000006">
    <property type="protein sequence ID" value="PWY87515.1"/>
    <property type="molecule type" value="Genomic_DNA"/>
</dbReference>
<accession>A0A317WND6</accession>
<dbReference type="SUPFAM" id="SSF103473">
    <property type="entry name" value="MFS general substrate transporter"/>
    <property type="match status" value="1"/>
</dbReference>
<dbReference type="InterPro" id="IPR036259">
    <property type="entry name" value="MFS_trans_sf"/>
</dbReference>
<dbReference type="PANTHER" id="PTHR23503">
    <property type="entry name" value="SOLUTE CARRIER FAMILY 2"/>
    <property type="match status" value="1"/>
</dbReference>
<feature type="transmembrane region" description="Helical" evidence="9">
    <location>
        <begin position="381"/>
        <end position="404"/>
    </location>
</feature>
<evidence type="ECO:0000313" key="12">
    <source>
        <dbReference type="Proteomes" id="UP000247233"/>
    </source>
</evidence>
<feature type="transmembrane region" description="Helical" evidence="9">
    <location>
        <begin position="416"/>
        <end position="436"/>
    </location>
</feature>
<evidence type="ECO:0000256" key="2">
    <source>
        <dbReference type="ARBA" id="ARBA00010992"/>
    </source>
</evidence>